<evidence type="ECO:0000313" key="19">
    <source>
        <dbReference type="EMBL" id="MFD2586520.1"/>
    </source>
</evidence>
<dbReference type="Pfam" id="PF00072">
    <property type="entry name" value="Response_reg"/>
    <property type="match status" value="1"/>
</dbReference>
<evidence type="ECO:0000259" key="17">
    <source>
        <dbReference type="PROSITE" id="PS50110"/>
    </source>
</evidence>
<evidence type="ECO:0000256" key="13">
    <source>
        <dbReference type="PROSITE-ProRule" id="PRU00110"/>
    </source>
</evidence>
<comment type="subcellular location">
    <subcellularLocation>
        <location evidence="2">Cell inner membrane</location>
        <topology evidence="2">Multi-pass membrane protein</topology>
    </subcellularLocation>
</comment>
<evidence type="ECO:0000256" key="7">
    <source>
        <dbReference type="ARBA" id="ARBA00022679"/>
    </source>
</evidence>
<evidence type="ECO:0000259" key="18">
    <source>
        <dbReference type="PROSITE" id="PS50894"/>
    </source>
</evidence>
<sequence length="814" mass="92314">MKDRSRRSFTAKIIVSYALLVLLGLIASIFIYSEIKTYTSSDLLERNDEKLLKTSSLLTGIYISENLSTLAQQRNTNISLKKYKQKVDSLFSEIDTLKVNSKSDTQKQLLDSIQLLLQQKVFNVSELRKLRRKNNTSNSIDSLLKEFGKIEVSIGHITPESFVSNFNELPDKSREVIKNYVSFLNKNIPDDEKSKKLDSVLAASKLILSEAKLQSEKTNYELSKKERELSNANLTLSLKLQRIISVISEEITSNTIKNEKIKNNALAKSIRLAGLAAIIGLLVVTLFTFLINKDFWRIQTYRRKLESEKAFSESVLKSREQLIATVGHDLKTPLNTILGYSDLLHMTPLNDTQLYYVESVVSASKYVDGLVNDLLDFSKIEAGKIKLEHIPFRIDQLITQLTEDLKEFHDKKRVVLILDISHKLKNEIIGDALRVKQILANLIGNAIKFTHKGSVTIKANIEKENTLRIDVADTGIGIKKELQKAIFQEFSQGEDTIGKKYGGYGLGLTISKKLIELLGGTIQLKSKEGKGSTFTFTIPFVFAKKSPTKIERAKLNSITLLIIDNDLALLDLLKEMCNTVGIGAHTFSNFNSVQKNDAIHYDAVLTDIQMPVVDGFKVAKKLRSGDYQHYRQQPILAMTGQTHIDEQFYISKGFTKVVQKPFTKEVFLEKLVESLPKVKNNYTCDKKTAKTTLNKEAGLYDLTDIKAFLGDDTLIVKDVLTTFLQTSQENIRRLKEFITLRKVKKVNELAHQMLPMFRQLKAYKIVPYLEQLEVMAQQSDSEKMTAIFNLLNKHVNNLVGTIQNDFIIRQDCND</sequence>
<accession>A0ABW5MT37</accession>
<dbReference type="PROSITE" id="PS50894">
    <property type="entry name" value="HPT"/>
    <property type="match status" value="1"/>
</dbReference>
<evidence type="ECO:0000256" key="6">
    <source>
        <dbReference type="ARBA" id="ARBA00022553"/>
    </source>
</evidence>
<dbReference type="SMART" id="SM00448">
    <property type="entry name" value="REC"/>
    <property type="match status" value="1"/>
</dbReference>
<dbReference type="Proteomes" id="UP001597526">
    <property type="component" value="Unassembled WGS sequence"/>
</dbReference>
<evidence type="ECO:0000256" key="4">
    <source>
        <dbReference type="ARBA" id="ARBA00022475"/>
    </source>
</evidence>
<dbReference type="CDD" id="cd00082">
    <property type="entry name" value="HisKA"/>
    <property type="match status" value="1"/>
</dbReference>
<keyword evidence="8 15" id="KW-0812">Transmembrane</keyword>
<feature type="domain" description="Response regulatory" evidence="17">
    <location>
        <begin position="559"/>
        <end position="675"/>
    </location>
</feature>
<dbReference type="Pfam" id="PF00512">
    <property type="entry name" value="HisKA"/>
    <property type="match status" value="1"/>
</dbReference>
<dbReference type="EMBL" id="JBHULB010000007">
    <property type="protein sequence ID" value="MFD2586520.1"/>
    <property type="molecule type" value="Genomic_DNA"/>
</dbReference>
<feature type="modified residue" description="4-aspartylphosphate" evidence="14">
    <location>
        <position position="607"/>
    </location>
</feature>
<dbReference type="InterPro" id="IPR036641">
    <property type="entry name" value="HPT_dom_sf"/>
</dbReference>
<dbReference type="SMART" id="SM00387">
    <property type="entry name" value="HATPase_c"/>
    <property type="match status" value="1"/>
</dbReference>
<evidence type="ECO:0000256" key="3">
    <source>
        <dbReference type="ARBA" id="ARBA00012438"/>
    </source>
</evidence>
<evidence type="ECO:0000256" key="1">
    <source>
        <dbReference type="ARBA" id="ARBA00000085"/>
    </source>
</evidence>
<keyword evidence="10" id="KW-0547">Nucleotide-binding</keyword>
<keyword evidence="7" id="KW-0808">Transferase</keyword>
<evidence type="ECO:0000256" key="10">
    <source>
        <dbReference type="ARBA" id="ARBA00022840"/>
    </source>
</evidence>
<evidence type="ECO:0000256" key="9">
    <source>
        <dbReference type="ARBA" id="ARBA00022777"/>
    </source>
</evidence>
<dbReference type="InterPro" id="IPR004358">
    <property type="entry name" value="Sig_transdc_His_kin-like_C"/>
</dbReference>
<keyword evidence="4" id="KW-1003">Cell membrane</keyword>
<keyword evidence="10" id="KW-0067">ATP-binding</keyword>
<feature type="modified residue" description="Phosphohistidine" evidence="13">
    <location>
        <position position="751"/>
    </location>
</feature>
<dbReference type="PROSITE" id="PS50109">
    <property type="entry name" value="HIS_KIN"/>
    <property type="match status" value="1"/>
</dbReference>
<feature type="transmembrane region" description="Helical" evidence="15">
    <location>
        <begin position="272"/>
        <end position="292"/>
    </location>
</feature>
<evidence type="ECO:0000259" key="16">
    <source>
        <dbReference type="PROSITE" id="PS50109"/>
    </source>
</evidence>
<dbReference type="GO" id="GO:0016301">
    <property type="term" value="F:kinase activity"/>
    <property type="evidence" value="ECO:0007669"/>
    <property type="project" value="UniProtKB-KW"/>
</dbReference>
<evidence type="ECO:0000256" key="14">
    <source>
        <dbReference type="PROSITE-ProRule" id="PRU00169"/>
    </source>
</evidence>
<evidence type="ECO:0000256" key="15">
    <source>
        <dbReference type="SAM" id="Phobius"/>
    </source>
</evidence>
<dbReference type="Gene3D" id="3.30.565.10">
    <property type="entry name" value="Histidine kinase-like ATPase, C-terminal domain"/>
    <property type="match status" value="1"/>
</dbReference>
<dbReference type="InterPro" id="IPR011006">
    <property type="entry name" value="CheY-like_superfamily"/>
</dbReference>
<dbReference type="SUPFAM" id="SSF47384">
    <property type="entry name" value="Homodimeric domain of signal transducing histidine kinase"/>
    <property type="match status" value="1"/>
</dbReference>
<protein>
    <recommendedName>
        <fullName evidence="3">histidine kinase</fullName>
        <ecNumber evidence="3">2.7.13.3</ecNumber>
    </recommendedName>
</protein>
<proteinExistence type="predicted"/>
<organism evidence="19 20">
    <name type="scientific">Croceitalea marina</name>
    <dbReference type="NCBI Taxonomy" id="1775166"/>
    <lineage>
        <taxon>Bacteria</taxon>
        <taxon>Pseudomonadati</taxon>
        <taxon>Bacteroidota</taxon>
        <taxon>Flavobacteriia</taxon>
        <taxon>Flavobacteriales</taxon>
        <taxon>Flavobacteriaceae</taxon>
        <taxon>Croceitalea</taxon>
    </lineage>
</organism>
<comment type="caution">
    <text evidence="19">The sequence shown here is derived from an EMBL/GenBank/DDBJ whole genome shotgun (WGS) entry which is preliminary data.</text>
</comment>
<dbReference type="PANTHER" id="PTHR43047">
    <property type="entry name" value="TWO-COMPONENT HISTIDINE PROTEIN KINASE"/>
    <property type="match status" value="1"/>
</dbReference>
<gene>
    <name evidence="19" type="ORF">ACFSQJ_06240</name>
</gene>
<dbReference type="PROSITE" id="PS50110">
    <property type="entry name" value="RESPONSE_REGULATORY"/>
    <property type="match status" value="1"/>
</dbReference>
<evidence type="ECO:0000256" key="11">
    <source>
        <dbReference type="ARBA" id="ARBA00022989"/>
    </source>
</evidence>
<dbReference type="InterPro" id="IPR036097">
    <property type="entry name" value="HisK_dim/P_sf"/>
</dbReference>
<keyword evidence="9 19" id="KW-0418">Kinase</keyword>
<dbReference type="SMART" id="SM00388">
    <property type="entry name" value="HisKA"/>
    <property type="match status" value="1"/>
</dbReference>
<feature type="domain" description="Histidine kinase" evidence="16">
    <location>
        <begin position="325"/>
        <end position="542"/>
    </location>
</feature>
<keyword evidence="5" id="KW-0997">Cell inner membrane</keyword>
<evidence type="ECO:0000313" key="20">
    <source>
        <dbReference type="Proteomes" id="UP001597526"/>
    </source>
</evidence>
<feature type="transmembrane region" description="Helical" evidence="15">
    <location>
        <begin position="12"/>
        <end position="32"/>
    </location>
</feature>
<dbReference type="Gene3D" id="3.40.50.2300">
    <property type="match status" value="1"/>
</dbReference>
<reference evidence="20" key="1">
    <citation type="journal article" date="2019" name="Int. J. Syst. Evol. Microbiol.">
        <title>The Global Catalogue of Microorganisms (GCM) 10K type strain sequencing project: providing services to taxonomists for standard genome sequencing and annotation.</title>
        <authorList>
            <consortium name="The Broad Institute Genomics Platform"/>
            <consortium name="The Broad Institute Genome Sequencing Center for Infectious Disease"/>
            <person name="Wu L."/>
            <person name="Ma J."/>
        </authorList>
    </citation>
    <scope>NUCLEOTIDE SEQUENCE [LARGE SCALE GENOMIC DNA]</scope>
    <source>
        <strain evidence="20">KCTC 52368</strain>
    </source>
</reference>
<evidence type="ECO:0000256" key="2">
    <source>
        <dbReference type="ARBA" id="ARBA00004429"/>
    </source>
</evidence>
<dbReference type="InterPro" id="IPR003661">
    <property type="entry name" value="HisK_dim/P_dom"/>
</dbReference>
<dbReference type="PANTHER" id="PTHR43047:SF69">
    <property type="entry name" value="HISTIDINE KINASE CONTAINING CHEY-HOMOLOGOUS RECEIVER DOMAIN-RELATED"/>
    <property type="match status" value="1"/>
</dbReference>
<dbReference type="Gene3D" id="1.10.287.130">
    <property type="match status" value="1"/>
</dbReference>
<dbReference type="InterPro" id="IPR036890">
    <property type="entry name" value="HATPase_C_sf"/>
</dbReference>
<dbReference type="SUPFAM" id="SSF55874">
    <property type="entry name" value="ATPase domain of HSP90 chaperone/DNA topoisomerase II/histidine kinase"/>
    <property type="match status" value="1"/>
</dbReference>
<dbReference type="InterPro" id="IPR001789">
    <property type="entry name" value="Sig_transdc_resp-reg_receiver"/>
</dbReference>
<dbReference type="SUPFAM" id="SSF52172">
    <property type="entry name" value="CheY-like"/>
    <property type="match status" value="1"/>
</dbReference>
<dbReference type="InterPro" id="IPR008207">
    <property type="entry name" value="Sig_transdc_His_kin_Hpt_dom"/>
</dbReference>
<comment type="catalytic activity">
    <reaction evidence="1">
        <text>ATP + protein L-histidine = ADP + protein N-phospho-L-histidine.</text>
        <dbReference type="EC" id="2.7.13.3"/>
    </reaction>
</comment>
<dbReference type="PRINTS" id="PR00344">
    <property type="entry name" value="BCTRLSENSOR"/>
</dbReference>
<feature type="domain" description="HPt" evidence="18">
    <location>
        <begin position="712"/>
        <end position="805"/>
    </location>
</feature>
<dbReference type="RefSeq" id="WP_377766096.1">
    <property type="nucleotide sequence ID" value="NZ_JBHULB010000007.1"/>
</dbReference>
<dbReference type="CDD" id="cd16922">
    <property type="entry name" value="HATPase_EvgS-ArcB-TorS-like"/>
    <property type="match status" value="1"/>
</dbReference>
<dbReference type="Gene3D" id="1.20.120.160">
    <property type="entry name" value="HPT domain"/>
    <property type="match status" value="1"/>
</dbReference>
<evidence type="ECO:0000256" key="8">
    <source>
        <dbReference type="ARBA" id="ARBA00022692"/>
    </source>
</evidence>
<evidence type="ECO:0000256" key="5">
    <source>
        <dbReference type="ARBA" id="ARBA00022519"/>
    </source>
</evidence>
<keyword evidence="6 14" id="KW-0597">Phosphoprotein</keyword>
<dbReference type="EC" id="2.7.13.3" evidence="3"/>
<dbReference type="SUPFAM" id="SSF47226">
    <property type="entry name" value="Histidine-containing phosphotransfer domain, HPT domain"/>
    <property type="match status" value="1"/>
</dbReference>
<name>A0ABW5MT37_9FLAO</name>
<keyword evidence="12 15" id="KW-0472">Membrane</keyword>
<dbReference type="InterPro" id="IPR003594">
    <property type="entry name" value="HATPase_dom"/>
</dbReference>
<keyword evidence="11 15" id="KW-1133">Transmembrane helix</keyword>
<dbReference type="InterPro" id="IPR005467">
    <property type="entry name" value="His_kinase_dom"/>
</dbReference>
<keyword evidence="20" id="KW-1185">Reference proteome</keyword>
<evidence type="ECO:0000256" key="12">
    <source>
        <dbReference type="ARBA" id="ARBA00023136"/>
    </source>
</evidence>
<dbReference type="Pfam" id="PF02518">
    <property type="entry name" value="HATPase_c"/>
    <property type="match status" value="1"/>
</dbReference>